<comment type="caution">
    <text evidence="2">Lacks conserved residue(s) required for the propagation of feature annotation.</text>
</comment>
<accession>A0A0L8I0K9</accession>
<proteinExistence type="predicted"/>
<keyword evidence="1" id="KW-1015">Disulfide bond</keyword>
<evidence type="ECO:0000256" key="1">
    <source>
        <dbReference type="ARBA" id="ARBA00023157"/>
    </source>
</evidence>
<dbReference type="PROSITE" id="PS51162">
    <property type="entry name" value="THYROGLOBULIN_1_2"/>
    <property type="match status" value="1"/>
</dbReference>
<name>A0A0L8I0K9_OCTBM</name>
<dbReference type="Pfam" id="PF00086">
    <property type="entry name" value="Thyroglobulin_1"/>
    <property type="match status" value="1"/>
</dbReference>
<evidence type="ECO:0000259" key="3">
    <source>
        <dbReference type="PROSITE" id="PS51162"/>
    </source>
</evidence>
<dbReference type="SUPFAM" id="SSF57610">
    <property type="entry name" value="Thyroglobulin type-1 domain"/>
    <property type="match status" value="1"/>
</dbReference>
<dbReference type="EMBL" id="KQ416815">
    <property type="protein sequence ID" value="KOF95043.1"/>
    <property type="molecule type" value="Genomic_DNA"/>
</dbReference>
<gene>
    <name evidence="4" type="ORF">OCBIM_22039703mg</name>
</gene>
<organism evidence="4">
    <name type="scientific">Octopus bimaculoides</name>
    <name type="common">California two-spotted octopus</name>
    <dbReference type="NCBI Taxonomy" id="37653"/>
    <lineage>
        <taxon>Eukaryota</taxon>
        <taxon>Metazoa</taxon>
        <taxon>Spiralia</taxon>
        <taxon>Lophotrochozoa</taxon>
        <taxon>Mollusca</taxon>
        <taxon>Cephalopoda</taxon>
        <taxon>Coleoidea</taxon>
        <taxon>Octopodiformes</taxon>
        <taxon>Octopoda</taxon>
        <taxon>Incirrata</taxon>
        <taxon>Octopodidae</taxon>
        <taxon>Octopus</taxon>
    </lineage>
</organism>
<dbReference type="Gene3D" id="4.10.800.10">
    <property type="entry name" value="Thyroglobulin type-1"/>
    <property type="match status" value="1"/>
</dbReference>
<feature type="domain" description="Thyroglobulin type-1" evidence="3">
    <location>
        <begin position="30"/>
        <end position="94"/>
    </location>
</feature>
<dbReference type="InterPro" id="IPR000716">
    <property type="entry name" value="Thyroglobulin_1"/>
</dbReference>
<protein>
    <recommendedName>
        <fullName evidence="3">Thyroglobulin type-1 domain-containing protein</fullName>
    </recommendedName>
</protein>
<dbReference type="InterPro" id="IPR036857">
    <property type="entry name" value="Thyroglobulin_1_sf"/>
</dbReference>
<dbReference type="OrthoDB" id="1725934at2759"/>
<reference evidence="4" key="1">
    <citation type="submission" date="2015-07" db="EMBL/GenBank/DDBJ databases">
        <title>MeaNS - Measles Nucleotide Surveillance Program.</title>
        <authorList>
            <person name="Tran T."/>
            <person name="Druce J."/>
        </authorList>
    </citation>
    <scope>NUCLEOTIDE SEQUENCE</scope>
    <source>
        <strain evidence="4">UCB-OBI-ISO-001</strain>
        <tissue evidence="4">Gonad</tissue>
    </source>
</reference>
<evidence type="ECO:0000313" key="4">
    <source>
        <dbReference type="EMBL" id="KOF95043.1"/>
    </source>
</evidence>
<sequence length="94" mass="10625">MSFLFHRCYCAHTDGTHIPKFESAIHESQRTNCNCARHKFAYEKSGMIGKLFLCESNGNYNKIQCNGSACYCVDEVGKRVGDSVHVSQSEYMTC</sequence>
<dbReference type="AlphaFoldDB" id="A0A0L8I0K9"/>
<dbReference type="OMA" id="LTCECAR"/>
<evidence type="ECO:0000256" key="2">
    <source>
        <dbReference type="PROSITE-ProRule" id="PRU00500"/>
    </source>
</evidence>